<dbReference type="SMART" id="SM00326">
    <property type="entry name" value="SH3"/>
    <property type="match status" value="1"/>
</dbReference>
<dbReference type="GeneTree" id="ENSGT00940000156097"/>
<dbReference type="SUPFAM" id="SSF50044">
    <property type="entry name" value="SH3-domain"/>
    <property type="match status" value="1"/>
</dbReference>
<evidence type="ECO:0000256" key="2">
    <source>
        <dbReference type="ARBA" id="ARBA00004496"/>
    </source>
</evidence>
<organism evidence="8 9">
    <name type="scientific">Oncorhynchus mykiss</name>
    <name type="common">Rainbow trout</name>
    <name type="synonym">Salmo gairdneri</name>
    <dbReference type="NCBI Taxonomy" id="8022"/>
    <lineage>
        <taxon>Eukaryota</taxon>
        <taxon>Metazoa</taxon>
        <taxon>Chordata</taxon>
        <taxon>Craniata</taxon>
        <taxon>Vertebrata</taxon>
        <taxon>Euteleostomi</taxon>
        <taxon>Actinopterygii</taxon>
        <taxon>Neopterygii</taxon>
        <taxon>Teleostei</taxon>
        <taxon>Protacanthopterygii</taxon>
        <taxon>Salmoniformes</taxon>
        <taxon>Salmonidae</taxon>
        <taxon>Salmoninae</taxon>
        <taxon>Oncorhynchus</taxon>
    </lineage>
</organism>
<proteinExistence type="predicted"/>
<evidence type="ECO:0000256" key="3">
    <source>
        <dbReference type="ARBA" id="ARBA00022443"/>
    </source>
</evidence>
<dbReference type="SUPFAM" id="SSF46934">
    <property type="entry name" value="UBA-like"/>
    <property type="match status" value="1"/>
</dbReference>
<dbReference type="GO" id="GO:0005737">
    <property type="term" value="C:cytoplasm"/>
    <property type="evidence" value="ECO:0007669"/>
    <property type="project" value="UniProtKB-SubCell"/>
</dbReference>
<comment type="subcellular location">
    <subcellularLocation>
        <location evidence="2">Cytoplasm</location>
    </subcellularLocation>
    <subcellularLocation>
        <location evidence="1">Nucleus</location>
    </subcellularLocation>
</comment>
<dbReference type="Pfam" id="PF22562">
    <property type="entry name" value="UBA_7"/>
    <property type="match status" value="1"/>
</dbReference>
<dbReference type="GO" id="GO:0005634">
    <property type="term" value="C:nucleus"/>
    <property type="evidence" value="ECO:0007669"/>
    <property type="project" value="UniProtKB-SubCell"/>
</dbReference>
<keyword evidence="9" id="KW-1185">Reference proteome</keyword>
<dbReference type="InterPro" id="IPR051710">
    <property type="entry name" value="Phosphatase_SH3-domain"/>
</dbReference>
<dbReference type="Pfam" id="PF00300">
    <property type="entry name" value="His_Phos_1"/>
    <property type="match status" value="1"/>
</dbReference>
<name>A0A8C7VWQ0_ONCMY</name>
<evidence type="ECO:0000313" key="8">
    <source>
        <dbReference type="Ensembl" id="ENSOMYP00000052483.2"/>
    </source>
</evidence>
<evidence type="ECO:0000256" key="4">
    <source>
        <dbReference type="ARBA" id="ARBA00022490"/>
    </source>
</evidence>
<dbReference type="Gene3D" id="1.10.8.10">
    <property type="entry name" value="DNA helicase RuvA subunit, C-terminal domain"/>
    <property type="match status" value="1"/>
</dbReference>
<evidence type="ECO:0000259" key="7">
    <source>
        <dbReference type="PROSITE" id="PS50002"/>
    </source>
</evidence>
<dbReference type="Gene3D" id="3.40.50.1240">
    <property type="entry name" value="Phosphoglycerate mutase-like"/>
    <property type="match status" value="1"/>
</dbReference>
<keyword evidence="5" id="KW-0539">Nucleus</keyword>
<dbReference type="FunFam" id="3.40.50.1240:FF:000162">
    <property type="entry name" value="Ubiquitin-associated and SH3 domain-containing protein B"/>
    <property type="match status" value="1"/>
</dbReference>
<reference evidence="8" key="2">
    <citation type="submission" date="2025-08" db="UniProtKB">
        <authorList>
            <consortium name="Ensembl"/>
        </authorList>
    </citation>
    <scope>IDENTIFICATION</scope>
</reference>
<keyword evidence="3 6" id="KW-0728">SH3 domain</keyword>
<reference evidence="8" key="3">
    <citation type="submission" date="2025-09" db="UniProtKB">
        <authorList>
            <consortium name="Ensembl"/>
        </authorList>
    </citation>
    <scope>IDENTIFICATION</scope>
</reference>
<accession>A0A8C7VWQ0</accession>
<evidence type="ECO:0000256" key="5">
    <source>
        <dbReference type="ARBA" id="ARBA00023242"/>
    </source>
</evidence>
<dbReference type="CDD" id="cd07067">
    <property type="entry name" value="HP_PGM_like"/>
    <property type="match status" value="1"/>
</dbReference>
<dbReference type="InterPro" id="IPR013078">
    <property type="entry name" value="His_Pase_superF_clade-1"/>
</dbReference>
<sequence length="540" mass="60521">SFCRLKALVSTGGKNVQAACDWLFSHVDDPFLDDPLPREYVLYLRPSGPLLHQLSTFWQQSRVTCGKNKAHNIFPHITLCQFFMCADGKVEALSEALQATVGSWRGRFPNPLPLELYTSSNFIGLFVEEQVAEVLKDFAADFATEAATKADVHVEPHKKQLHVTLAYHFQTNHLAALEKLAKGVDVSLGCDWLAVLFSRDIRFANHETLRVMYPYVPQNEDELELAPGDFIFMTPVEQGSASEGWVYGTSLGTGLPGLLPENYVRRADECDTWVFHGPTTQSCLPKRSLFVCRHGERMDVVFGKHWITQCFDAKGRYVRSNLNMPSSLPTRSGGFRDYDKDCPITVFGSTQARLVGEALLESQAVIDFVYCSPSLRCVQTAHNILRGLQQEGKTKIRIEPGLFEWTKWVSGTSLPILLSFSSRPHIPISKLGVSESYDAYISRSFQVTREILTECKNLGNTVLIVAHASSLEACTRQMQGLSPQNAKDFVQVVRKIPYLGFCAAEEMGETGVWQLVDPPILPLTHGPNHSFNWRETLQQD</sequence>
<dbReference type="Ensembl" id="ENSOMYT00000057085.2">
    <property type="protein sequence ID" value="ENSOMYP00000052483.2"/>
    <property type="gene ID" value="ENSOMYG00000023963.2"/>
</dbReference>
<dbReference type="PANTHER" id="PTHR16469:SF27">
    <property type="entry name" value="UBIQUITIN-ASSOCIATED AND SH3 DOMAIN-CONTAINING BA-RELATED"/>
    <property type="match status" value="1"/>
</dbReference>
<evidence type="ECO:0000313" key="9">
    <source>
        <dbReference type="Proteomes" id="UP000694395"/>
    </source>
</evidence>
<dbReference type="SUPFAM" id="SSF53254">
    <property type="entry name" value="Phosphoglycerate mutase-like"/>
    <property type="match status" value="1"/>
</dbReference>
<dbReference type="PANTHER" id="PTHR16469">
    <property type="entry name" value="UBIQUITIN-ASSOCIATED AND SH3 DOMAIN-CONTAINING BA-RELATED"/>
    <property type="match status" value="1"/>
</dbReference>
<dbReference type="InterPro" id="IPR015940">
    <property type="entry name" value="UBA"/>
</dbReference>
<dbReference type="InterPro" id="IPR001452">
    <property type="entry name" value="SH3_domain"/>
</dbReference>
<dbReference type="FunFam" id="2.30.30.40:FF:000052">
    <property type="entry name" value="Ubiquitin-associated and SH3 domain-containing protein B"/>
    <property type="match status" value="1"/>
</dbReference>
<dbReference type="PROSITE" id="PS50002">
    <property type="entry name" value="SH3"/>
    <property type="match status" value="1"/>
</dbReference>
<dbReference type="Pfam" id="PF14604">
    <property type="entry name" value="SH3_9"/>
    <property type="match status" value="1"/>
</dbReference>
<dbReference type="InterPro" id="IPR036028">
    <property type="entry name" value="SH3-like_dom_sf"/>
</dbReference>
<feature type="domain" description="SH3" evidence="7">
    <location>
        <begin position="204"/>
        <end position="269"/>
    </location>
</feature>
<protein>
    <submittedName>
        <fullName evidence="8">Ubiquitin associated and SH3 domain containing Ba</fullName>
    </submittedName>
</protein>
<reference evidence="8" key="1">
    <citation type="submission" date="2020-07" db="EMBL/GenBank/DDBJ databases">
        <title>A long reads based de novo assembly of the rainbow trout Arlee double haploid line genome.</title>
        <authorList>
            <person name="Gao G."/>
            <person name="Palti Y."/>
        </authorList>
    </citation>
    <scope>NUCLEOTIDE SEQUENCE [LARGE SCALE GENOMIC DNA]</scope>
</reference>
<evidence type="ECO:0000256" key="1">
    <source>
        <dbReference type="ARBA" id="ARBA00004123"/>
    </source>
</evidence>
<dbReference type="Gene3D" id="2.30.30.40">
    <property type="entry name" value="SH3 Domains"/>
    <property type="match status" value="1"/>
</dbReference>
<dbReference type="AlphaFoldDB" id="A0A8C7VWQ0"/>
<evidence type="ECO:0000256" key="6">
    <source>
        <dbReference type="PROSITE-ProRule" id="PRU00192"/>
    </source>
</evidence>
<keyword evidence="4" id="KW-0963">Cytoplasm</keyword>
<dbReference type="Proteomes" id="UP000694395">
    <property type="component" value="Chromosome 10"/>
</dbReference>
<dbReference type="InterPro" id="IPR029033">
    <property type="entry name" value="His_PPase_superfam"/>
</dbReference>
<dbReference type="InterPro" id="IPR009060">
    <property type="entry name" value="UBA-like_sf"/>
</dbReference>